<dbReference type="SUPFAM" id="SSF143410">
    <property type="entry name" value="DOPA-like"/>
    <property type="match status" value="1"/>
</dbReference>
<reference evidence="2" key="1">
    <citation type="journal article" date="2021" name="IMA Fungus">
        <title>Genomic characterization of three marine fungi, including Emericellopsis atlantica sp. nov. with signatures of a generalist lifestyle and marine biomass degradation.</title>
        <authorList>
            <person name="Hagestad O.C."/>
            <person name="Hou L."/>
            <person name="Andersen J.H."/>
            <person name="Hansen E.H."/>
            <person name="Altermark B."/>
            <person name="Li C."/>
            <person name="Kuhnert E."/>
            <person name="Cox R.J."/>
            <person name="Crous P.W."/>
            <person name="Spatafora J.W."/>
            <person name="Lail K."/>
            <person name="Amirebrahimi M."/>
            <person name="Lipzen A."/>
            <person name="Pangilinan J."/>
            <person name="Andreopoulos W."/>
            <person name="Hayes R.D."/>
            <person name="Ng V."/>
            <person name="Grigoriev I.V."/>
            <person name="Jackson S.A."/>
            <person name="Sutton T.D.S."/>
            <person name="Dobson A.D.W."/>
            <person name="Rama T."/>
        </authorList>
    </citation>
    <scope>NUCLEOTIDE SEQUENCE</scope>
    <source>
        <strain evidence="2">TRa3180A</strain>
    </source>
</reference>
<feature type="region of interest" description="Disordered" evidence="1">
    <location>
        <begin position="1"/>
        <end position="24"/>
    </location>
</feature>
<dbReference type="InterPro" id="IPR023389">
    <property type="entry name" value="DOPA-like_sf"/>
</dbReference>
<dbReference type="PANTHER" id="PTHR36423:SF2">
    <property type="entry name" value="AFR070WP"/>
    <property type="match status" value="1"/>
</dbReference>
<evidence type="ECO:0000256" key="1">
    <source>
        <dbReference type="SAM" id="MobiDB-lite"/>
    </source>
</evidence>
<keyword evidence="3" id="KW-1185">Reference proteome</keyword>
<gene>
    <name evidence="2" type="ORF">BJ878DRAFT_532217</name>
</gene>
<dbReference type="PANTHER" id="PTHR36423">
    <property type="entry name" value="AFR070WP"/>
    <property type="match status" value="1"/>
</dbReference>
<dbReference type="InterPro" id="IPR014980">
    <property type="entry name" value="DOPA_dioxygen"/>
</dbReference>
<name>A0A9P7ZAA6_9HELO</name>
<evidence type="ECO:0000313" key="3">
    <source>
        <dbReference type="Proteomes" id="UP000887226"/>
    </source>
</evidence>
<evidence type="ECO:0000313" key="2">
    <source>
        <dbReference type="EMBL" id="KAG9248012.1"/>
    </source>
</evidence>
<dbReference type="Proteomes" id="UP000887226">
    <property type="component" value="Unassembled WGS sequence"/>
</dbReference>
<dbReference type="OrthoDB" id="9970095at2759"/>
<dbReference type="EMBL" id="MU253758">
    <property type="protein sequence ID" value="KAG9248012.1"/>
    <property type="molecule type" value="Genomic_DNA"/>
</dbReference>
<sequence length="173" mass="19644">MADLSLYSHPSPLVGYEDDPPSPTEKLPIGIPTHLIDPLDKGVRGACFKKAVQANFARKLWERIHREFLEPQPTGPQLVAMFEVNLFTPAQLEAFIPWLVINRGSLSVLVQPNTVDEETGEQENEGRDDRQRATWVGERVVLDLSLFKDMKALKEAFGMAYWNCKYEHHICPS</sequence>
<protein>
    <submittedName>
        <fullName evidence="2">DOPA-like domain-containing protein</fullName>
    </submittedName>
</protein>
<proteinExistence type="predicted"/>
<dbReference type="Pfam" id="PF08883">
    <property type="entry name" value="DOPA_dioxygen"/>
    <property type="match status" value="1"/>
</dbReference>
<accession>A0A9P7ZAA6</accession>
<dbReference type="Gene3D" id="3.30.70.1240">
    <property type="entry name" value="DOPA-like domains"/>
    <property type="match status" value="1"/>
</dbReference>
<dbReference type="AlphaFoldDB" id="A0A9P7ZAA6"/>
<comment type="caution">
    <text evidence="2">The sequence shown here is derived from an EMBL/GenBank/DDBJ whole genome shotgun (WGS) entry which is preliminary data.</text>
</comment>
<organism evidence="2 3">
    <name type="scientific">Calycina marina</name>
    <dbReference type="NCBI Taxonomy" id="1763456"/>
    <lineage>
        <taxon>Eukaryota</taxon>
        <taxon>Fungi</taxon>
        <taxon>Dikarya</taxon>
        <taxon>Ascomycota</taxon>
        <taxon>Pezizomycotina</taxon>
        <taxon>Leotiomycetes</taxon>
        <taxon>Helotiales</taxon>
        <taxon>Pezizellaceae</taxon>
        <taxon>Calycina</taxon>
    </lineage>
</organism>